<reference evidence="4" key="1">
    <citation type="journal article" date="2019" name="Int. J. Syst. Evol. Microbiol.">
        <title>The Global Catalogue of Microorganisms (GCM) 10K type strain sequencing project: providing services to taxonomists for standard genome sequencing and annotation.</title>
        <authorList>
            <consortium name="The Broad Institute Genomics Platform"/>
            <consortium name="The Broad Institute Genome Sequencing Center for Infectious Disease"/>
            <person name="Wu L."/>
            <person name="Ma J."/>
        </authorList>
    </citation>
    <scope>NUCLEOTIDE SEQUENCE [LARGE SCALE GENOMIC DNA]</scope>
    <source>
        <strain evidence="4">CGMCC 4.7357</strain>
    </source>
</reference>
<proteinExistence type="predicted"/>
<dbReference type="InterPro" id="IPR017582">
    <property type="entry name" value="SelU"/>
</dbReference>
<dbReference type="SUPFAM" id="SSF52821">
    <property type="entry name" value="Rhodanese/Cell cycle control phosphatase"/>
    <property type="match status" value="1"/>
</dbReference>
<dbReference type="EC" id="2.5.1.-" evidence="3"/>
<sequence>MINFDSKINLLYTLFGILPLVSNDKVMDINKENLLFPPFSDRVWIDVRSPLEYAKGHIPGAYNIALFSDEERAKVGTTYVKIGRNEAITEGLKYVGAKWHHFEEMLKELLDKEGKTKVMVYCARGGMRSASMAWLFRLYNHDVEVFPKGYSGFKKLLPQMVDAIKHLVVIDGPTGSGKTDLLHCLSKQGRQVIDLEGIAHHKGSAFGYYVDRNQPTNEMIYNHIVVALSRMDLTEPIFIESESKKIGAREVPDVLFAKMQQSNLISVESSVDDRVSRIVKGYAELPKDMLIEAFSKIEKRLGSVETEEGIRSVNEGDYHKATRIALKYYDKAYAKSSAKLWDGQSLGRVKHTLDNTTEAATMIVDVFKRSL</sequence>
<dbReference type="InterPro" id="IPR001307">
    <property type="entry name" value="Thiosulphate_STrfase_CS"/>
</dbReference>
<keyword evidence="3" id="KW-0808">Transferase</keyword>
<organism evidence="3 4">
    <name type="scientific">Falsiporphyromonas endometrii</name>
    <dbReference type="NCBI Taxonomy" id="1387297"/>
    <lineage>
        <taxon>Bacteria</taxon>
        <taxon>Pseudomonadati</taxon>
        <taxon>Bacteroidota</taxon>
        <taxon>Bacteroidia</taxon>
        <taxon>Bacteroidales</taxon>
        <taxon>Porphyromonadaceae</taxon>
        <taxon>Falsiporphyromonas</taxon>
    </lineage>
</organism>
<dbReference type="Proteomes" id="UP001596020">
    <property type="component" value="Unassembled WGS sequence"/>
</dbReference>
<dbReference type="InterPro" id="IPR001763">
    <property type="entry name" value="Rhodanese-like_dom"/>
</dbReference>
<dbReference type="PANTHER" id="PTHR30401">
    <property type="entry name" value="TRNA 2-SELENOURIDINE SYNTHASE"/>
    <property type="match status" value="1"/>
</dbReference>
<dbReference type="SUPFAM" id="SSF52540">
    <property type="entry name" value="P-loop containing nucleoside triphosphate hydrolases"/>
    <property type="match status" value="1"/>
</dbReference>
<dbReference type="InterPro" id="IPR058840">
    <property type="entry name" value="AAA_SelU"/>
</dbReference>
<dbReference type="Pfam" id="PF26341">
    <property type="entry name" value="AAA_SelU"/>
    <property type="match status" value="1"/>
</dbReference>
<dbReference type="Pfam" id="PF00581">
    <property type="entry name" value="Rhodanese"/>
    <property type="match status" value="1"/>
</dbReference>
<evidence type="ECO:0000313" key="3">
    <source>
        <dbReference type="EMBL" id="MFC4665639.1"/>
    </source>
</evidence>
<dbReference type="EMBL" id="JBHSGO010000070">
    <property type="protein sequence ID" value="MFC4665639.1"/>
    <property type="molecule type" value="Genomic_DNA"/>
</dbReference>
<dbReference type="PROSITE" id="PS00380">
    <property type="entry name" value="RHODANESE_1"/>
    <property type="match status" value="1"/>
</dbReference>
<dbReference type="PROSITE" id="PS50206">
    <property type="entry name" value="RHODANESE_3"/>
    <property type="match status" value="1"/>
</dbReference>
<dbReference type="SMART" id="SM00450">
    <property type="entry name" value="RHOD"/>
    <property type="match status" value="1"/>
</dbReference>
<name>A0ABV9K6L9_9PORP</name>
<dbReference type="NCBIfam" id="NF008750">
    <property type="entry name" value="PRK11784.1-2"/>
    <property type="match status" value="1"/>
</dbReference>
<evidence type="ECO:0000256" key="1">
    <source>
        <dbReference type="ARBA" id="ARBA00023266"/>
    </source>
</evidence>
<feature type="domain" description="Rhodanese" evidence="2">
    <location>
        <begin position="38"/>
        <end position="162"/>
    </location>
</feature>
<comment type="caution">
    <text evidence="3">The sequence shown here is derived from an EMBL/GenBank/DDBJ whole genome shotgun (WGS) entry which is preliminary data.</text>
</comment>
<dbReference type="NCBIfam" id="TIGR03167">
    <property type="entry name" value="tRNA_sel_U_synt"/>
    <property type="match status" value="1"/>
</dbReference>
<protein>
    <submittedName>
        <fullName evidence="3">tRNA 2-selenouridine(34) synthase MnmH</fullName>
        <ecNumber evidence="3">2.5.1.-</ecNumber>
    </submittedName>
</protein>
<evidence type="ECO:0000259" key="2">
    <source>
        <dbReference type="PROSITE" id="PS50206"/>
    </source>
</evidence>
<dbReference type="PANTHER" id="PTHR30401:SF0">
    <property type="entry name" value="TRNA 2-SELENOURIDINE SYNTHASE"/>
    <property type="match status" value="1"/>
</dbReference>
<dbReference type="GO" id="GO:0016740">
    <property type="term" value="F:transferase activity"/>
    <property type="evidence" value="ECO:0007669"/>
    <property type="project" value="UniProtKB-KW"/>
</dbReference>
<evidence type="ECO:0000313" key="4">
    <source>
        <dbReference type="Proteomes" id="UP001596020"/>
    </source>
</evidence>
<dbReference type="Gene3D" id="3.40.250.10">
    <property type="entry name" value="Rhodanese-like domain"/>
    <property type="match status" value="1"/>
</dbReference>
<keyword evidence="1" id="KW-0711">Selenium</keyword>
<keyword evidence="4" id="KW-1185">Reference proteome</keyword>
<dbReference type="InterPro" id="IPR027417">
    <property type="entry name" value="P-loop_NTPase"/>
</dbReference>
<dbReference type="InterPro" id="IPR036873">
    <property type="entry name" value="Rhodanese-like_dom_sf"/>
</dbReference>
<accession>A0ABV9K6L9</accession>
<gene>
    <name evidence="3" type="primary">mnmH</name>
    <name evidence="3" type="ORF">ACFO3G_03280</name>
</gene>